<dbReference type="PRINTS" id="PR01716">
    <property type="entry name" value="DEATHASSOCP3"/>
</dbReference>
<evidence type="ECO:0000256" key="1">
    <source>
        <dbReference type="ARBA" id="ARBA00004173"/>
    </source>
</evidence>
<dbReference type="GO" id="GO:0005763">
    <property type="term" value="C:mitochondrial small ribosomal subunit"/>
    <property type="evidence" value="ECO:0007669"/>
    <property type="project" value="TreeGrafter"/>
</dbReference>
<dbReference type="AlphaFoldDB" id="E2BPN5"/>
<dbReference type="InParanoid" id="E2BPN5"/>
<dbReference type="STRING" id="610380.E2BPN5"/>
<dbReference type="OMA" id="DITNYDW"/>
<dbReference type="PANTHER" id="PTHR12810">
    <property type="entry name" value="MITOCHONDRIAL 28S RIBOSOMAL PROTEIN S29"/>
    <property type="match status" value="1"/>
</dbReference>
<dbReference type="Proteomes" id="UP000008237">
    <property type="component" value="Unassembled WGS sequence"/>
</dbReference>
<organism evidence="9">
    <name type="scientific">Harpegnathos saltator</name>
    <name type="common">Jerdon's jumping ant</name>
    <dbReference type="NCBI Taxonomy" id="610380"/>
    <lineage>
        <taxon>Eukaryota</taxon>
        <taxon>Metazoa</taxon>
        <taxon>Ecdysozoa</taxon>
        <taxon>Arthropoda</taxon>
        <taxon>Hexapoda</taxon>
        <taxon>Insecta</taxon>
        <taxon>Pterygota</taxon>
        <taxon>Neoptera</taxon>
        <taxon>Endopterygota</taxon>
        <taxon>Hymenoptera</taxon>
        <taxon>Apocrita</taxon>
        <taxon>Aculeata</taxon>
        <taxon>Formicoidea</taxon>
        <taxon>Formicidae</taxon>
        <taxon>Ponerinae</taxon>
        <taxon>Ponerini</taxon>
        <taxon>Harpegnathos</taxon>
    </lineage>
</organism>
<proteinExistence type="inferred from homology"/>
<sequence length="352" mass="40623">MNQVCSFRTIENNPINHNKEHIGKFYKIPIEQAIQCNGFPKRFVRQAVTFQEYAVMVREPAVEIMSYLNQIDYTRPVNKYILYGKIGTGKSITLCHVLHYAFTQKYITVHIPWVPHWFRNMKEVANSALLPGYLDLPIDAGLWLKHFKVQNINLLTQLDLKVSTDYTWNQREMTPQGTSILELLDFGLNRMKYACGVIDVLIKELKLASTAGKCKTIVVIDGFNAFTMDKTYIRDDNKALVPPNKVSLTISFLNITKSDWCNGAVVLTVDKHANQSEGSDLPRYLLGKEGFEHLDPFIPILVDDYNTAEFDSMIEYYKERKWIRNITPEGQKELELITNRNPLTLMLQCNFL</sequence>
<protein>
    <recommendedName>
        <fullName evidence="7">Small ribosomal subunit protein mS29</fullName>
    </recommendedName>
</protein>
<gene>
    <name evidence="8" type="ORF">EAI_01584</name>
</gene>
<name>E2BPN5_HARSA</name>
<evidence type="ECO:0000256" key="5">
    <source>
        <dbReference type="ARBA" id="ARBA00023128"/>
    </source>
</evidence>
<dbReference type="EMBL" id="GL449633">
    <property type="protein sequence ID" value="EFN82439.1"/>
    <property type="molecule type" value="Genomic_DNA"/>
</dbReference>
<keyword evidence="3" id="KW-0809">Transit peptide</keyword>
<keyword evidence="4 8" id="KW-0689">Ribosomal protein</keyword>
<evidence type="ECO:0000256" key="6">
    <source>
        <dbReference type="ARBA" id="ARBA00023274"/>
    </source>
</evidence>
<evidence type="ECO:0000313" key="9">
    <source>
        <dbReference type="Proteomes" id="UP000008237"/>
    </source>
</evidence>
<dbReference type="FunCoup" id="E2BPN5">
    <property type="interactions" value="1583"/>
</dbReference>
<dbReference type="GO" id="GO:0006915">
    <property type="term" value="P:apoptotic process"/>
    <property type="evidence" value="ECO:0007669"/>
    <property type="project" value="InterPro"/>
</dbReference>
<dbReference type="PANTHER" id="PTHR12810:SF0">
    <property type="entry name" value="SMALL RIBOSOMAL SUBUNIT PROTEIN MS29"/>
    <property type="match status" value="1"/>
</dbReference>
<keyword evidence="9" id="KW-1185">Reference proteome</keyword>
<dbReference type="OrthoDB" id="274828at2759"/>
<dbReference type="InterPro" id="IPR008092">
    <property type="entry name" value="Ribosomal_mS29_met"/>
</dbReference>
<keyword evidence="5" id="KW-0496">Mitochondrion</keyword>
<dbReference type="InterPro" id="IPR019368">
    <property type="entry name" value="Ribosomal_mS29"/>
</dbReference>
<accession>E2BPN5</accession>
<reference evidence="8 9" key="1">
    <citation type="journal article" date="2010" name="Science">
        <title>Genomic comparison of the ants Camponotus floridanus and Harpegnathos saltator.</title>
        <authorList>
            <person name="Bonasio R."/>
            <person name="Zhang G."/>
            <person name="Ye C."/>
            <person name="Mutti N.S."/>
            <person name="Fang X."/>
            <person name="Qin N."/>
            <person name="Donahue G."/>
            <person name="Yang P."/>
            <person name="Li Q."/>
            <person name="Li C."/>
            <person name="Zhang P."/>
            <person name="Huang Z."/>
            <person name="Berger S.L."/>
            <person name="Reinberg D."/>
            <person name="Wang J."/>
            <person name="Liebig J."/>
        </authorList>
    </citation>
    <scope>NUCLEOTIDE SEQUENCE [LARGE SCALE GENOMIC DNA]</scope>
    <source>
        <strain evidence="8 9">R22 G/1</strain>
    </source>
</reference>
<comment type="similarity">
    <text evidence="2">Belongs to the mitochondrion-specific ribosomal protein mS29 family.</text>
</comment>
<comment type="subcellular location">
    <subcellularLocation>
        <location evidence="1">Mitochondrion</location>
    </subcellularLocation>
</comment>
<evidence type="ECO:0000256" key="3">
    <source>
        <dbReference type="ARBA" id="ARBA00022946"/>
    </source>
</evidence>
<evidence type="ECO:0000313" key="8">
    <source>
        <dbReference type="EMBL" id="EFN82439.1"/>
    </source>
</evidence>
<evidence type="ECO:0000256" key="2">
    <source>
        <dbReference type="ARBA" id="ARBA00009863"/>
    </source>
</evidence>
<evidence type="ECO:0000256" key="4">
    <source>
        <dbReference type="ARBA" id="ARBA00022980"/>
    </source>
</evidence>
<evidence type="ECO:0000256" key="7">
    <source>
        <dbReference type="ARBA" id="ARBA00035140"/>
    </source>
</evidence>
<dbReference type="Pfam" id="PF10236">
    <property type="entry name" value="DAP3"/>
    <property type="match status" value="1"/>
</dbReference>
<keyword evidence="6" id="KW-0687">Ribonucleoprotein</keyword>
<dbReference type="GO" id="GO:0003735">
    <property type="term" value="F:structural constituent of ribosome"/>
    <property type="evidence" value="ECO:0007669"/>
    <property type="project" value="TreeGrafter"/>
</dbReference>